<organism evidence="2">
    <name type="scientific">Salmonella typhimurium</name>
    <dbReference type="NCBI Taxonomy" id="90371"/>
    <lineage>
        <taxon>Bacteria</taxon>
        <taxon>Pseudomonadati</taxon>
        <taxon>Pseudomonadota</taxon>
        <taxon>Gammaproteobacteria</taxon>
        <taxon>Enterobacterales</taxon>
        <taxon>Enterobacteriaceae</taxon>
        <taxon>Salmonella</taxon>
    </lineage>
</organism>
<sequence length="145" mass="16077">MHILEKMNSALLLSLLIGCGIGFLYWFKLPHMPVAAIPNFMTTLSSVFATLLGFIITAIALLASLLDKPLLKNMQKTGHYKRLMTDAFYTCLVLLVLVLTCLIGLMLQSKHQEIVAAILIGLVVMSMLCLLQTGRRLFNIIKVIS</sequence>
<dbReference type="Proteomes" id="UP000839905">
    <property type="component" value="Unassembled WGS sequence"/>
</dbReference>
<name>A0A5V7AAT4_SALTM</name>
<protein>
    <submittedName>
        <fullName evidence="2">Uncharacterized protein</fullName>
    </submittedName>
</protein>
<keyword evidence="1" id="KW-0812">Transmembrane</keyword>
<feature type="transmembrane region" description="Helical" evidence="1">
    <location>
        <begin position="47"/>
        <end position="66"/>
    </location>
</feature>
<gene>
    <name evidence="2" type="ORF">DMO92_12115</name>
    <name evidence="3" type="ORF">DRT38_10510</name>
    <name evidence="4" type="ORF">FEM52_12455</name>
</gene>
<accession>A0A5V7AAT4</accession>
<evidence type="ECO:0000313" key="4">
    <source>
        <dbReference type="EMBL" id="ECK9223885.1"/>
    </source>
</evidence>
<evidence type="ECO:0000313" key="2">
    <source>
        <dbReference type="EMBL" id="EBU9272794.1"/>
    </source>
</evidence>
<evidence type="ECO:0000256" key="1">
    <source>
        <dbReference type="SAM" id="Phobius"/>
    </source>
</evidence>
<dbReference type="EMBL" id="AAJEAR010000009">
    <property type="protein sequence ID" value="ECK9223885.1"/>
    <property type="molecule type" value="Genomic_DNA"/>
</dbReference>
<dbReference type="EMBL" id="AAHKWL010000008">
    <property type="protein sequence ID" value="EBX3168781.1"/>
    <property type="molecule type" value="Genomic_DNA"/>
</dbReference>
<dbReference type="PROSITE" id="PS51257">
    <property type="entry name" value="PROKAR_LIPOPROTEIN"/>
    <property type="match status" value="1"/>
</dbReference>
<proteinExistence type="predicted"/>
<reference evidence="2" key="1">
    <citation type="submission" date="2018-06" db="EMBL/GenBank/DDBJ databases">
        <authorList>
            <person name="Ashton P.M."/>
            <person name="Dallman T."/>
            <person name="Nair S."/>
            <person name="De Pinna E."/>
            <person name="Peters T."/>
            <person name="Grant K."/>
        </authorList>
    </citation>
    <scope>NUCLEOTIDE SEQUENCE [LARGE SCALE GENOMIC DNA]</scope>
    <source>
        <strain evidence="3">369953</strain>
        <strain evidence="2">488670</strain>
        <strain evidence="4">738613</strain>
    </source>
</reference>
<feature type="transmembrane region" description="Helical" evidence="1">
    <location>
        <begin position="114"/>
        <end position="131"/>
    </location>
</feature>
<feature type="transmembrane region" description="Helical" evidence="1">
    <location>
        <begin position="87"/>
        <end position="108"/>
    </location>
</feature>
<keyword evidence="1" id="KW-1133">Transmembrane helix</keyword>
<feature type="transmembrane region" description="Helical" evidence="1">
    <location>
        <begin position="7"/>
        <end position="27"/>
    </location>
</feature>
<dbReference type="RefSeq" id="WP_016238311.1">
    <property type="nucleotide sequence ID" value="NZ_JAXDFB010000020.1"/>
</dbReference>
<keyword evidence="1" id="KW-0472">Membrane</keyword>
<evidence type="ECO:0000313" key="3">
    <source>
        <dbReference type="EMBL" id="EBX3168781.1"/>
    </source>
</evidence>
<dbReference type="AlphaFoldDB" id="A0A5V7AAT4"/>
<comment type="caution">
    <text evidence="2">The sequence shown here is derived from an EMBL/GenBank/DDBJ whole genome shotgun (WGS) entry which is preliminary data.</text>
</comment>
<dbReference type="EMBL" id="AAHDPU010000009">
    <property type="protein sequence ID" value="EBU9272794.1"/>
    <property type="molecule type" value="Genomic_DNA"/>
</dbReference>